<dbReference type="RefSeq" id="WP_190601323.1">
    <property type="nucleotide sequence ID" value="NZ_CP021056.1"/>
</dbReference>
<dbReference type="KEGG" id="rsin:B6N60_03153"/>
<keyword evidence="8" id="KW-1185">Reference proteome</keyword>
<comment type="subcellular location">
    <subcellularLocation>
        <location evidence="1">Endomembrane system</location>
    </subcellularLocation>
</comment>
<keyword evidence="3 6" id="KW-0812">Transmembrane</keyword>
<evidence type="ECO:0000256" key="5">
    <source>
        <dbReference type="ARBA" id="ARBA00023136"/>
    </source>
</evidence>
<evidence type="ECO:0000256" key="6">
    <source>
        <dbReference type="SAM" id="Phobius"/>
    </source>
</evidence>
<dbReference type="InterPro" id="IPR016991">
    <property type="entry name" value="UCP032178"/>
</dbReference>
<organism evidence="7 8">
    <name type="scientific">Richelia sinica FACHB-800</name>
    <dbReference type="NCBI Taxonomy" id="1357546"/>
    <lineage>
        <taxon>Bacteria</taxon>
        <taxon>Bacillati</taxon>
        <taxon>Cyanobacteriota</taxon>
        <taxon>Cyanophyceae</taxon>
        <taxon>Nostocales</taxon>
        <taxon>Nostocaceae</taxon>
        <taxon>Richelia</taxon>
    </lineage>
</organism>
<evidence type="ECO:0000313" key="7">
    <source>
        <dbReference type="EMBL" id="QXE24448.1"/>
    </source>
</evidence>
<reference evidence="7" key="1">
    <citation type="submission" date="2017-04" db="EMBL/GenBank/DDBJ databases">
        <title>Genome deletions in a multicellular cyanobacterial endosymbiont for morphological adaptation in marine diatoms.</title>
        <authorList>
            <person name="Wang Y."/>
            <person name="Gao H."/>
            <person name="Li R."/>
            <person name="Xu X."/>
        </authorList>
    </citation>
    <scope>NUCLEOTIDE SEQUENCE</scope>
    <source>
        <strain evidence="7">FACHB 800</strain>
    </source>
</reference>
<dbReference type="InterPro" id="IPR007383">
    <property type="entry name" value="DUF445"/>
</dbReference>
<dbReference type="Proteomes" id="UP000683511">
    <property type="component" value="Chromosome"/>
</dbReference>
<dbReference type="PIRSF" id="PIRSF032178">
    <property type="entry name" value="UCP032178"/>
    <property type="match status" value="1"/>
</dbReference>
<proteinExistence type="inferred from homology"/>
<protein>
    <recommendedName>
        <fullName evidence="9">DUF445 domain-containing protein</fullName>
    </recommendedName>
</protein>
<accession>A0A975Y5P6</accession>
<evidence type="ECO:0000256" key="3">
    <source>
        <dbReference type="ARBA" id="ARBA00022692"/>
    </source>
</evidence>
<dbReference type="PANTHER" id="PTHR35791:SF1">
    <property type="entry name" value="UPF0754 MEMBRANE PROTEIN YHEB"/>
    <property type="match status" value="1"/>
</dbReference>
<dbReference type="AlphaFoldDB" id="A0A975Y5P6"/>
<evidence type="ECO:0000256" key="2">
    <source>
        <dbReference type="ARBA" id="ARBA00008053"/>
    </source>
</evidence>
<gene>
    <name evidence="7" type="ORF">B6N60_03153</name>
</gene>
<name>A0A975Y5P6_9NOST</name>
<keyword evidence="4 6" id="KW-1133">Transmembrane helix</keyword>
<feature type="transmembrane region" description="Helical" evidence="6">
    <location>
        <begin position="386"/>
        <end position="408"/>
    </location>
</feature>
<evidence type="ECO:0000256" key="4">
    <source>
        <dbReference type="ARBA" id="ARBA00022989"/>
    </source>
</evidence>
<dbReference type="EMBL" id="CP021056">
    <property type="protein sequence ID" value="QXE24448.1"/>
    <property type="molecule type" value="Genomic_DNA"/>
</dbReference>
<dbReference type="GO" id="GO:0012505">
    <property type="term" value="C:endomembrane system"/>
    <property type="evidence" value="ECO:0007669"/>
    <property type="project" value="UniProtKB-SubCell"/>
</dbReference>
<dbReference type="Pfam" id="PF04286">
    <property type="entry name" value="DUF445"/>
    <property type="match status" value="1"/>
</dbReference>
<keyword evidence="5 6" id="KW-0472">Membrane</keyword>
<sequence length="413" mass="46853">MDWSHLWLYISPPVLGGVIGYFTNDIAIKMLFRPYQAIYVWGRRIPFTPGLIPSNQKRLAINIANTIMGSLLTPEELQNLARRLLEPSRVEAGILWLLRLAVEQIQGDNNEKTVKVVAGILRDLLGESLPRLLKVLARKEDFLESQINQIFDKVLLEFQLSEEQARRLADWLVQVVLPPDVLRLAIIDFLTDKTIQTIDESFREKTSGTYWVVANVFGLRNTLTRLRTFCLDDKEATNQRLQELIQDLQMRDRFKKFLLELSLQNLPIGTVRQLRKTTRDSVRQYLQTSGRNLLQGLTESADWENIAVLLLKRLSNSAVVNTSLEVLAQELALILERYLEKDLEAIVAQAIPILSIDQVIVERVKSTSPADLEAAIEGIVKNELQAIVTLGGVLGFVVGLFQVGFLILTQNTM</sequence>
<evidence type="ECO:0000256" key="1">
    <source>
        <dbReference type="ARBA" id="ARBA00004308"/>
    </source>
</evidence>
<evidence type="ECO:0000313" key="8">
    <source>
        <dbReference type="Proteomes" id="UP000683511"/>
    </source>
</evidence>
<comment type="similarity">
    <text evidence="2">Belongs to the UPF0754 family.</text>
</comment>
<dbReference type="PANTHER" id="PTHR35791">
    <property type="entry name" value="UPF0754 MEMBRANE PROTEIN YHEB"/>
    <property type="match status" value="1"/>
</dbReference>
<evidence type="ECO:0008006" key="9">
    <source>
        <dbReference type="Google" id="ProtNLM"/>
    </source>
</evidence>